<dbReference type="SUPFAM" id="SSF46785">
    <property type="entry name" value="Winged helix' DNA-binding domain"/>
    <property type="match status" value="1"/>
</dbReference>
<evidence type="ECO:0000313" key="6">
    <source>
        <dbReference type="EMBL" id="QEF99659.1"/>
    </source>
</evidence>
<dbReference type="InterPro" id="IPR001077">
    <property type="entry name" value="COMT_C"/>
</dbReference>
<dbReference type="GO" id="GO:0008171">
    <property type="term" value="F:O-methyltransferase activity"/>
    <property type="evidence" value="ECO:0007669"/>
    <property type="project" value="InterPro"/>
</dbReference>
<dbReference type="InterPro" id="IPR016461">
    <property type="entry name" value="COMT-like"/>
</dbReference>
<dbReference type="InterPro" id="IPR012967">
    <property type="entry name" value="COMT_dimerisation"/>
</dbReference>
<dbReference type="GO" id="GO:0032259">
    <property type="term" value="P:methylation"/>
    <property type="evidence" value="ECO:0007669"/>
    <property type="project" value="UniProtKB-KW"/>
</dbReference>
<protein>
    <submittedName>
        <fullName evidence="6">Carminomycin 4-O-methyltransferase</fullName>
        <ecNumber evidence="6">2.1.1.-</ecNumber>
    </submittedName>
</protein>
<dbReference type="Pfam" id="PF08100">
    <property type="entry name" value="Dimerisation"/>
    <property type="match status" value="1"/>
</dbReference>
<gene>
    <name evidence="6" type="primary">dnrK</name>
    <name evidence="6" type="ORF">Mal15_37250</name>
</gene>
<dbReference type="CDD" id="cd02440">
    <property type="entry name" value="AdoMet_MTases"/>
    <property type="match status" value="1"/>
</dbReference>
<dbReference type="SUPFAM" id="SSF53335">
    <property type="entry name" value="S-adenosyl-L-methionine-dependent methyltransferases"/>
    <property type="match status" value="1"/>
</dbReference>
<name>A0A5B9MGN0_9BACT</name>
<evidence type="ECO:0000313" key="7">
    <source>
        <dbReference type="Proteomes" id="UP000321353"/>
    </source>
</evidence>
<dbReference type="KEGG" id="smam:Mal15_37250"/>
<evidence type="ECO:0000259" key="4">
    <source>
        <dbReference type="Pfam" id="PF00891"/>
    </source>
</evidence>
<sequence length="420" mass="46611">MMPRAAEPRYEGSFLPNPTTVFKVEDSLSILYVFSRNPFFFLTIAYISSIRMPFRPQYRSVERRLSQHSHGTKFMHATSILSDFDRLMLIGQGHAAFQLLWAGAELDLFSKLSKTPGLTVDQIASELDLKAQPARILLVGLTALGLLKKQGDGYSNADVSEEHLVRDKEDNILGVLGWQNHICYPGLADFLPSLKEGKNVGLRHFPGDGNTLYQRLQNHPEIEKVFQDAMSSLSRQANRKLVDVVDLTDSKHLMDVGGGDGTNAIAFAKKFPHLNVTVFDSDTICAIARKNIESAGLTERIDTVEGNMFSTPYPDGIDAIIYCHMFTIYTPEKNIEILKKTYDALPAGGKAIIFNMMGHDDESGPMSTALGSPYFLAIATGEGMLYAWSDYEAWFREAGFTGLSRIDGLPVDHGVFIAKK</sequence>
<dbReference type="PROSITE" id="PS51683">
    <property type="entry name" value="SAM_OMT_II"/>
    <property type="match status" value="1"/>
</dbReference>
<evidence type="ECO:0000256" key="1">
    <source>
        <dbReference type="ARBA" id="ARBA00022603"/>
    </source>
</evidence>
<dbReference type="InterPro" id="IPR036388">
    <property type="entry name" value="WH-like_DNA-bd_sf"/>
</dbReference>
<dbReference type="InterPro" id="IPR029063">
    <property type="entry name" value="SAM-dependent_MTases_sf"/>
</dbReference>
<keyword evidence="7" id="KW-1185">Reference proteome</keyword>
<dbReference type="Pfam" id="PF00891">
    <property type="entry name" value="Methyltransf_2"/>
    <property type="match status" value="1"/>
</dbReference>
<dbReference type="Gene3D" id="3.40.50.150">
    <property type="entry name" value="Vaccinia Virus protein VP39"/>
    <property type="match status" value="1"/>
</dbReference>
<dbReference type="GO" id="GO:0046983">
    <property type="term" value="F:protein dimerization activity"/>
    <property type="evidence" value="ECO:0007669"/>
    <property type="project" value="InterPro"/>
</dbReference>
<dbReference type="InterPro" id="IPR036390">
    <property type="entry name" value="WH_DNA-bd_sf"/>
</dbReference>
<dbReference type="EC" id="2.1.1.-" evidence="6"/>
<feature type="domain" description="O-methyltransferase dimerisation" evidence="5">
    <location>
        <begin position="92"/>
        <end position="165"/>
    </location>
</feature>
<dbReference type="EMBL" id="CP036264">
    <property type="protein sequence ID" value="QEF99659.1"/>
    <property type="molecule type" value="Genomic_DNA"/>
</dbReference>
<evidence type="ECO:0000256" key="3">
    <source>
        <dbReference type="ARBA" id="ARBA00022691"/>
    </source>
</evidence>
<dbReference type="Proteomes" id="UP000321353">
    <property type="component" value="Chromosome"/>
</dbReference>
<dbReference type="Gene3D" id="1.10.10.10">
    <property type="entry name" value="Winged helix-like DNA-binding domain superfamily/Winged helix DNA-binding domain"/>
    <property type="match status" value="1"/>
</dbReference>
<keyword evidence="2 6" id="KW-0808">Transferase</keyword>
<dbReference type="AlphaFoldDB" id="A0A5B9MGN0"/>
<dbReference type="PANTHER" id="PTHR11746">
    <property type="entry name" value="O-METHYLTRANSFERASE"/>
    <property type="match status" value="1"/>
</dbReference>
<proteinExistence type="predicted"/>
<keyword evidence="3" id="KW-0949">S-adenosyl-L-methionine</keyword>
<feature type="domain" description="O-methyltransferase C-terminal" evidence="4">
    <location>
        <begin position="209"/>
        <end position="400"/>
    </location>
</feature>
<dbReference type="Gene3D" id="1.20.58.1390">
    <property type="match status" value="1"/>
</dbReference>
<organism evidence="6 7">
    <name type="scientific">Stieleria maiorica</name>
    <dbReference type="NCBI Taxonomy" id="2795974"/>
    <lineage>
        <taxon>Bacteria</taxon>
        <taxon>Pseudomonadati</taxon>
        <taxon>Planctomycetota</taxon>
        <taxon>Planctomycetia</taxon>
        <taxon>Pirellulales</taxon>
        <taxon>Pirellulaceae</taxon>
        <taxon>Stieleria</taxon>
    </lineage>
</organism>
<evidence type="ECO:0000259" key="5">
    <source>
        <dbReference type="Pfam" id="PF08100"/>
    </source>
</evidence>
<keyword evidence="1 6" id="KW-0489">Methyltransferase</keyword>
<evidence type="ECO:0000256" key="2">
    <source>
        <dbReference type="ARBA" id="ARBA00022679"/>
    </source>
</evidence>
<accession>A0A5B9MGN0</accession>
<reference evidence="6 7" key="1">
    <citation type="submission" date="2019-02" db="EMBL/GenBank/DDBJ databases">
        <title>Planctomycetal bacteria perform biofilm scaping via a novel small molecule.</title>
        <authorList>
            <person name="Jeske O."/>
            <person name="Boedeker C."/>
            <person name="Wiegand S."/>
            <person name="Breitling P."/>
            <person name="Kallscheuer N."/>
            <person name="Jogler M."/>
            <person name="Rohde M."/>
            <person name="Petersen J."/>
            <person name="Medema M.H."/>
            <person name="Surup F."/>
            <person name="Jogler C."/>
        </authorList>
    </citation>
    <scope>NUCLEOTIDE SEQUENCE [LARGE SCALE GENOMIC DNA]</scope>
    <source>
        <strain evidence="6 7">Mal15</strain>
    </source>
</reference>